<accession>A0A316U4F4</accession>
<dbReference type="PANTHER" id="PTHR12461">
    <property type="entry name" value="HYPOXIA-INDUCIBLE FACTOR 1 ALPHA INHIBITOR-RELATED"/>
    <property type="match status" value="1"/>
</dbReference>
<feature type="domain" description="JmjC" evidence="1">
    <location>
        <begin position="119"/>
        <end position="309"/>
    </location>
</feature>
<organism evidence="2 3">
    <name type="scientific">Pseudomicrostroma glucosiphilum</name>
    <dbReference type="NCBI Taxonomy" id="1684307"/>
    <lineage>
        <taxon>Eukaryota</taxon>
        <taxon>Fungi</taxon>
        <taxon>Dikarya</taxon>
        <taxon>Basidiomycota</taxon>
        <taxon>Ustilaginomycotina</taxon>
        <taxon>Exobasidiomycetes</taxon>
        <taxon>Microstromatales</taxon>
        <taxon>Microstromatales incertae sedis</taxon>
        <taxon>Pseudomicrostroma</taxon>
    </lineage>
</organism>
<protein>
    <submittedName>
        <fullName evidence="2">Clavaminate synthase-like protein</fullName>
    </submittedName>
</protein>
<dbReference type="InterPro" id="IPR041667">
    <property type="entry name" value="Cupin_8"/>
</dbReference>
<dbReference type="OrthoDB" id="424465at2759"/>
<dbReference type="Proteomes" id="UP000245942">
    <property type="component" value="Unassembled WGS sequence"/>
</dbReference>
<dbReference type="InterPro" id="IPR014710">
    <property type="entry name" value="RmlC-like_jellyroll"/>
</dbReference>
<dbReference type="Pfam" id="PF13621">
    <property type="entry name" value="Cupin_8"/>
    <property type="match status" value="1"/>
</dbReference>
<name>A0A316U4F4_9BASI</name>
<dbReference type="Gene3D" id="2.60.120.10">
    <property type="entry name" value="Jelly Rolls"/>
    <property type="match status" value="1"/>
</dbReference>
<dbReference type="STRING" id="1684307.A0A316U4F4"/>
<dbReference type="AlphaFoldDB" id="A0A316U4F4"/>
<dbReference type="PANTHER" id="PTHR12461:SF99">
    <property type="entry name" value="BIFUNCTIONAL PEPTIDASE AND (3S)-LYSYL HYDROXYLASE JMJD7"/>
    <property type="match status" value="1"/>
</dbReference>
<evidence type="ECO:0000313" key="2">
    <source>
        <dbReference type="EMBL" id="PWN19698.1"/>
    </source>
</evidence>
<evidence type="ECO:0000259" key="1">
    <source>
        <dbReference type="PROSITE" id="PS51184"/>
    </source>
</evidence>
<evidence type="ECO:0000313" key="3">
    <source>
        <dbReference type="Proteomes" id="UP000245942"/>
    </source>
</evidence>
<dbReference type="SUPFAM" id="SSF51197">
    <property type="entry name" value="Clavaminate synthase-like"/>
    <property type="match status" value="1"/>
</dbReference>
<dbReference type="PROSITE" id="PS51184">
    <property type="entry name" value="JMJC"/>
    <property type="match status" value="1"/>
</dbReference>
<sequence length="309" mass="34654">PPVLPSPPTALEFLQRLQTGAAPFLIAGALDNRKRLQHWKDNEYLRRAMAGREVKVACTPDGRADDIKTGPLGDRWIFALPEERSMPFGDLLSSFESALPPSASSSTRIPKQVLYLQSQDSNLITGSSLSPLLPDLLSSLDGSSSLSWASQAFNSPPEATNLWIGSSSSTSSMHRDHYENLFHVVRGRKIFTLFPPTEAYFLCEDEEEPFEVWRHVRGTETEGEWGWEREGESETPWIPIEPALPVDCERNRRWGGKRYSKGLKGLKVVVEEGMTLFLPAGWYHHVAQEADTPNDGQAGLCIAINWWYE</sequence>
<feature type="non-terminal residue" evidence="2">
    <location>
        <position position="309"/>
    </location>
</feature>
<dbReference type="GeneID" id="37011643"/>
<dbReference type="InterPro" id="IPR003347">
    <property type="entry name" value="JmjC_dom"/>
</dbReference>
<feature type="non-terminal residue" evidence="2">
    <location>
        <position position="1"/>
    </location>
</feature>
<gene>
    <name evidence="2" type="ORF">BCV69DRAFT_235757</name>
</gene>
<keyword evidence="3" id="KW-1185">Reference proteome</keyword>
<proteinExistence type="predicted"/>
<dbReference type="RefSeq" id="XP_025346858.1">
    <property type="nucleotide sequence ID" value="XM_025489909.1"/>
</dbReference>
<reference evidence="2 3" key="1">
    <citation type="journal article" date="2018" name="Mol. Biol. Evol.">
        <title>Broad Genomic Sampling Reveals a Smut Pathogenic Ancestry of the Fungal Clade Ustilaginomycotina.</title>
        <authorList>
            <person name="Kijpornyongpan T."/>
            <person name="Mondo S.J."/>
            <person name="Barry K."/>
            <person name="Sandor L."/>
            <person name="Lee J."/>
            <person name="Lipzen A."/>
            <person name="Pangilinan J."/>
            <person name="LaButti K."/>
            <person name="Hainaut M."/>
            <person name="Henrissat B."/>
            <person name="Grigoriev I.V."/>
            <person name="Spatafora J.W."/>
            <person name="Aime M.C."/>
        </authorList>
    </citation>
    <scope>NUCLEOTIDE SEQUENCE [LARGE SCALE GENOMIC DNA]</scope>
    <source>
        <strain evidence="2 3">MCA 4718</strain>
    </source>
</reference>
<dbReference type="SMART" id="SM00558">
    <property type="entry name" value="JmjC"/>
    <property type="match status" value="1"/>
</dbReference>
<dbReference type="EMBL" id="KZ819330">
    <property type="protein sequence ID" value="PWN19698.1"/>
    <property type="molecule type" value="Genomic_DNA"/>
</dbReference>